<proteinExistence type="predicted"/>
<dbReference type="eggNOG" id="COG3871">
    <property type="taxonomic scope" value="Bacteria"/>
</dbReference>
<feature type="domain" description="Pyridoxamine 5'-phosphate oxidase N-terminal" evidence="1">
    <location>
        <begin position="7"/>
        <end position="140"/>
    </location>
</feature>
<accession>F4LKY8</accession>
<dbReference type="Pfam" id="PF01243">
    <property type="entry name" value="PNPOx_N"/>
    <property type="match status" value="1"/>
</dbReference>
<dbReference type="PANTHER" id="PTHR34818:SF1">
    <property type="entry name" value="PROTEIN BLI-3"/>
    <property type="match status" value="1"/>
</dbReference>
<dbReference type="KEGG" id="tbe:Trebr_1157"/>
<keyword evidence="3" id="KW-1185">Reference proteome</keyword>
<organism evidence="2 3">
    <name type="scientific">Treponema brennaborense (strain DSM 12168 / CIP 105900 / DD5/3)</name>
    <dbReference type="NCBI Taxonomy" id="906968"/>
    <lineage>
        <taxon>Bacteria</taxon>
        <taxon>Pseudomonadati</taxon>
        <taxon>Spirochaetota</taxon>
        <taxon>Spirochaetia</taxon>
        <taxon>Spirochaetales</taxon>
        <taxon>Treponemataceae</taxon>
        <taxon>Treponema</taxon>
    </lineage>
</organism>
<dbReference type="InterPro" id="IPR052917">
    <property type="entry name" value="Stress-Dev_Protein"/>
</dbReference>
<dbReference type="PANTHER" id="PTHR34818">
    <property type="entry name" value="PROTEIN BLI-3"/>
    <property type="match status" value="1"/>
</dbReference>
<protein>
    <submittedName>
        <fullName evidence="2">Pyridoxamine 5'-phosphate oxidase-related FMN-binding protein</fullName>
    </submittedName>
</protein>
<dbReference type="OrthoDB" id="1954371at2"/>
<dbReference type="RefSeq" id="WP_013758292.1">
    <property type="nucleotide sequence ID" value="NC_015500.1"/>
</dbReference>
<dbReference type="SUPFAM" id="SSF50475">
    <property type="entry name" value="FMN-binding split barrel"/>
    <property type="match status" value="1"/>
</dbReference>
<sequence length="149" mass="16934">MDIRDVVTIMKTSKAAVLSTVNESGYPESRALLNLANAKKYPKLADKAIRLTENTVTLYFTTNTSSRKITQLRANPKASLYFCIPDKFLGAGAVGEIEEITDETVKKEFWQTGWRIYYPKGYTDPDYTLLKFTSKKIRCWGGFAKHEFS</sequence>
<evidence type="ECO:0000259" key="1">
    <source>
        <dbReference type="Pfam" id="PF01243"/>
    </source>
</evidence>
<evidence type="ECO:0000313" key="3">
    <source>
        <dbReference type="Proteomes" id="UP000006546"/>
    </source>
</evidence>
<dbReference type="AlphaFoldDB" id="F4LKY8"/>
<dbReference type="EMBL" id="CP002696">
    <property type="protein sequence ID" value="AEE16585.1"/>
    <property type="molecule type" value="Genomic_DNA"/>
</dbReference>
<evidence type="ECO:0000313" key="2">
    <source>
        <dbReference type="EMBL" id="AEE16585.1"/>
    </source>
</evidence>
<dbReference type="InterPro" id="IPR012349">
    <property type="entry name" value="Split_barrel_FMN-bd"/>
</dbReference>
<dbReference type="HOGENOM" id="CLU_133130_0_0_12"/>
<dbReference type="InterPro" id="IPR011576">
    <property type="entry name" value="Pyridox_Oxase_N"/>
</dbReference>
<name>F4LKY8_TREBD</name>
<dbReference type="STRING" id="906968.Trebr_1157"/>
<dbReference type="Proteomes" id="UP000006546">
    <property type="component" value="Chromosome"/>
</dbReference>
<dbReference type="Gene3D" id="2.30.110.10">
    <property type="entry name" value="Electron Transport, Fmn-binding Protein, Chain A"/>
    <property type="match status" value="1"/>
</dbReference>
<reference evidence="3" key="1">
    <citation type="submission" date="2011-04" db="EMBL/GenBank/DDBJ databases">
        <title>The complete genome of Treponema brennaborense DSM 12168.</title>
        <authorList>
            <person name="Lucas S."/>
            <person name="Han J."/>
            <person name="Lapidus A."/>
            <person name="Bruce D."/>
            <person name="Goodwin L."/>
            <person name="Pitluck S."/>
            <person name="Peters L."/>
            <person name="Kyrpides N."/>
            <person name="Mavromatis K."/>
            <person name="Ivanova N."/>
            <person name="Mikhailova N."/>
            <person name="Pagani I."/>
            <person name="Teshima H."/>
            <person name="Detter J.C."/>
            <person name="Tapia R."/>
            <person name="Han C."/>
            <person name="Land M."/>
            <person name="Hauser L."/>
            <person name="Markowitz V."/>
            <person name="Cheng J.-F."/>
            <person name="Hugenholtz P."/>
            <person name="Woyke T."/>
            <person name="Wu D."/>
            <person name="Gronow S."/>
            <person name="Wellnitz S."/>
            <person name="Brambilla E."/>
            <person name="Klenk H.-P."/>
            <person name="Eisen J.A."/>
        </authorList>
    </citation>
    <scope>NUCLEOTIDE SEQUENCE [LARGE SCALE GENOMIC DNA]</scope>
    <source>
        <strain evidence="3">DSM 12168 / CIP 105900 / DD5/3</strain>
    </source>
</reference>
<gene>
    <name evidence="2" type="ordered locus">Trebr_1157</name>
</gene>